<proteinExistence type="predicted"/>
<dbReference type="EMBL" id="CP022530">
    <property type="protein sequence ID" value="ASP39794.1"/>
    <property type="molecule type" value="Genomic_DNA"/>
</dbReference>
<name>A0A222FMP5_9GAMM</name>
<protein>
    <submittedName>
        <fullName evidence="1">Uncharacterized protein</fullName>
    </submittedName>
</protein>
<evidence type="ECO:0000313" key="2">
    <source>
        <dbReference type="Proteomes" id="UP000202440"/>
    </source>
</evidence>
<gene>
    <name evidence="1" type="ORF">CHH28_14435</name>
</gene>
<accession>A0A222FMP5</accession>
<dbReference type="AlphaFoldDB" id="A0A222FMP5"/>
<dbReference type="KEGG" id="bsan:CHH28_14435"/>
<evidence type="ECO:0000313" key="1">
    <source>
        <dbReference type="EMBL" id="ASP39794.1"/>
    </source>
</evidence>
<reference evidence="1 2" key="1">
    <citation type="submission" date="2017-07" db="EMBL/GenBank/DDBJ databases">
        <title>Annotated genome sequence of Bacterioplanes sanyensis isolated from Red Sea.</title>
        <authorList>
            <person name="Rehman Z.U."/>
        </authorList>
    </citation>
    <scope>NUCLEOTIDE SEQUENCE [LARGE SCALE GENOMIC DNA]</scope>
    <source>
        <strain evidence="1 2">NV9</strain>
    </source>
</reference>
<keyword evidence="2" id="KW-1185">Reference proteome</keyword>
<sequence>MHMKHYYVTDLPRADGYHVIHSDECSRLPLPNTRTYLGVYPFAVNALEQARRFRTAVNGCLHCTPGCYHGILASNRHKEEQTQDDQTPSASAQSA</sequence>
<organism evidence="1 2">
    <name type="scientific">Bacterioplanes sanyensis</name>
    <dbReference type="NCBI Taxonomy" id="1249553"/>
    <lineage>
        <taxon>Bacteria</taxon>
        <taxon>Pseudomonadati</taxon>
        <taxon>Pseudomonadota</taxon>
        <taxon>Gammaproteobacteria</taxon>
        <taxon>Oceanospirillales</taxon>
        <taxon>Oceanospirillaceae</taxon>
        <taxon>Bacterioplanes</taxon>
    </lineage>
</organism>
<dbReference type="Proteomes" id="UP000202440">
    <property type="component" value="Chromosome"/>
</dbReference>